<name>A0A5H2XG06_PRUDU</name>
<sequence length="209" mass="23163">MDFKNKIMHFHLDEHSYCLTGIHSSPTTAIDAKLMTQTLLAEPEGFLAQLILCLPDHGDDTTTAPPLALNTPAALPPPRHIDHRIPLLPGATPVNVWPYRYPHLQKSEIESLIHEMLAVGIIRPSASPYSSPVLLVKKKDGFWRLCVDYRALNAVTIKDRFPILVIDELHGPQSSPSLIFAPDIIKFVCTPTTFTKLPSTHMMGITSSS</sequence>
<organism evidence="1">
    <name type="scientific">Prunus dulcis</name>
    <name type="common">Almond</name>
    <name type="synonym">Amygdalus dulcis</name>
    <dbReference type="NCBI Taxonomy" id="3755"/>
    <lineage>
        <taxon>Eukaryota</taxon>
        <taxon>Viridiplantae</taxon>
        <taxon>Streptophyta</taxon>
        <taxon>Embryophyta</taxon>
        <taxon>Tracheophyta</taxon>
        <taxon>Spermatophyta</taxon>
        <taxon>Magnoliopsida</taxon>
        <taxon>eudicotyledons</taxon>
        <taxon>Gunneridae</taxon>
        <taxon>Pentapetalae</taxon>
        <taxon>rosids</taxon>
        <taxon>fabids</taxon>
        <taxon>Rosales</taxon>
        <taxon>Rosaceae</taxon>
        <taxon>Amygdaloideae</taxon>
        <taxon>Amygdaleae</taxon>
        <taxon>Prunus</taxon>
    </lineage>
</organism>
<dbReference type="AlphaFoldDB" id="A0A5H2XG06"/>
<dbReference type="SUPFAM" id="SSF56672">
    <property type="entry name" value="DNA/RNA polymerases"/>
    <property type="match status" value="1"/>
</dbReference>
<accession>A0A5H2XG06</accession>
<dbReference type="EMBL" id="AP020388">
    <property type="protein sequence ID" value="BBN67348.1"/>
    <property type="molecule type" value="Genomic_DNA"/>
</dbReference>
<dbReference type="InterPro" id="IPR043502">
    <property type="entry name" value="DNA/RNA_pol_sf"/>
</dbReference>
<dbReference type="InterPro" id="IPR032567">
    <property type="entry name" value="RTL1-rel"/>
</dbReference>
<protein>
    <submittedName>
        <fullName evidence="1">Transposable element protein</fullName>
    </submittedName>
</protein>
<gene>
    <name evidence="1" type="ORF">Prudu_51S000200</name>
</gene>
<dbReference type="PANTHER" id="PTHR15503">
    <property type="entry name" value="LDOC1 RELATED"/>
    <property type="match status" value="1"/>
</dbReference>
<dbReference type="Gene3D" id="3.10.10.10">
    <property type="entry name" value="HIV Type 1 Reverse Transcriptase, subunit A, domain 1"/>
    <property type="match status" value="1"/>
</dbReference>
<dbReference type="PANTHER" id="PTHR15503:SF22">
    <property type="entry name" value="TRANSPOSON TY3-I GAG POLYPROTEIN"/>
    <property type="match status" value="1"/>
</dbReference>
<reference evidence="1" key="1">
    <citation type="journal article" date="2019" name="Science">
        <title>Mutation of a bHLH transcription factor allowed almond domestication.</title>
        <authorList>
            <person name="Sanchez-Perez R."/>
            <person name="Pavan S."/>
            <person name="Mazzeo R."/>
            <person name="Moldovan C."/>
            <person name="Aiese Cigliano R."/>
            <person name="Del Cueto J."/>
            <person name="Ricciardi F."/>
            <person name="Lotti C."/>
            <person name="Ricciardi L."/>
            <person name="Dicenta F."/>
            <person name="Lopez-Marques R.L."/>
            <person name="Lindberg Moller B."/>
        </authorList>
    </citation>
    <scope>NUCLEOTIDE SEQUENCE</scope>
</reference>
<proteinExistence type="predicted"/>
<evidence type="ECO:0000313" key="1">
    <source>
        <dbReference type="EMBL" id="BBN67348.1"/>
    </source>
</evidence>